<feature type="signal peptide" evidence="1">
    <location>
        <begin position="1"/>
        <end position="27"/>
    </location>
</feature>
<dbReference type="Proteomes" id="UP000242180">
    <property type="component" value="Unassembled WGS sequence"/>
</dbReference>
<reference evidence="2 3" key="1">
    <citation type="submission" date="2016-07" db="EMBL/GenBank/DDBJ databases">
        <title>Pervasive Adenine N6-methylation of Active Genes in Fungi.</title>
        <authorList>
            <consortium name="DOE Joint Genome Institute"/>
            <person name="Mondo S.J."/>
            <person name="Dannebaum R.O."/>
            <person name="Kuo R.C."/>
            <person name="Labutti K."/>
            <person name="Haridas S."/>
            <person name="Kuo A."/>
            <person name="Salamov A."/>
            <person name="Ahrendt S.R."/>
            <person name="Lipzen A."/>
            <person name="Sullivan W."/>
            <person name="Andreopoulos W.B."/>
            <person name="Clum A."/>
            <person name="Lindquist E."/>
            <person name="Daum C."/>
            <person name="Ramamoorthy G.K."/>
            <person name="Gryganskyi A."/>
            <person name="Culley D."/>
            <person name="Magnuson J.K."/>
            <person name="James T.Y."/>
            <person name="O'Malley M.A."/>
            <person name="Stajich J.E."/>
            <person name="Spatafora J.W."/>
            <person name="Visel A."/>
            <person name="Grigoriev I.V."/>
        </authorList>
    </citation>
    <scope>NUCLEOTIDE SEQUENCE [LARGE SCALE GENOMIC DNA]</scope>
    <source>
        <strain evidence="2 3">NRRL 2496</strain>
    </source>
</reference>
<feature type="chain" id="PRO_5013253548" evidence="1">
    <location>
        <begin position="28"/>
        <end position="127"/>
    </location>
</feature>
<dbReference type="AlphaFoldDB" id="A0A1X2HKI0"/>
<dbReference type="EMBL" id="MCGN01000003">
    <property type="protein sequence ID" value="ORY99096.1"/>
    <property type="molecule type" value="Genomic_DNA"/>
</dbReference>
<evidence type="ECO:0000313" key="3">
    <source>
        <dbReference type="Proteomes" id="UP000242180"/>
    </source>
</evidence>
<sequence length="127" mass="14094">MNAEATLPFFFLLSIVSLSGMAPGSSATKQEGRMGLTISCVSKAWYGAVQFYTAMINLPRTDGLVNAMRCTARSDHPCPVALLLLYSEQRHVGNKHVCLILMCLRVIFTPLDFGKYDHLQKPTSFTY</sequence>
<proteinExistence type="predicted"/>
<dbReference type="InParanoid" id="A0A1X2HKI0"/>
<keyword evidence="3" id="KW-1185">Reference proteome</keyword>
<protein>
    <submittedName>
        <fullName evidence="2">Uncharacterized protein</fullName>
    </submittedName>
</protein>
<accession>A0A1X2HKI0</accession>
<keyword evidence="1" id="KW-0732">Signal</keyword>
<comment type="caution">
    <text evidence="2">The sequence shown here is derived from an EMBL/GenBank/DDBJ whole genome shotgun (WGS) entry which is preliminary data.</text>
</comment>
<organism evidence="2 3">
    <name type="scientific">Syncephalastrum racemosum</name>
    <name type="common">Filamentous fungus</name>
    <dbReference type="NCBI Taxonomy" id="13706"/>
    <lineage>
        <taxon>Eukaryota</taxon>
        <taxon>Fungi</taxon>
        <taxon>Fungi incertae sedis</taxon>
        <taxon>Mucoromycota</taxon>
        <taxon>Mucoromycotina</taxon>
        <taxon>Mucoromycetes</taxon>
        <taxon>Mucorales</taxon>
        <taxon>Syncephalastraceae</taxon>
        <taxon>Syncephalastrum</taxon>
    </lineage>
</organism>
<evidence type="ECO:0000256" key="1">
    <source>
        <dbReference type="SAM" id="SignalP"/>
    </source>
</evidence>
<gene>
    <name evidence="2" type="ORF">BCR43DRAFT_488721</name>
</gene>
<evidence type="ECO:0000313" key="2">
    <source>
        <dbReference type="EMBL" id="ORY99096.1"/>
    </source>
</evidence>
<name>A0A1X2HKI0_SYNRA</name>